<protein>
    <submittedName>
        <fullName evidence="2">Uncharacterized protein</fullName>
    </submittedName>
</protein>
<evidence type="ECO:0000313" key="3">
    <source>
        <dbReference type="Proteomes" id="UP001174909"/>
    </source>
</evidence>
<gene>
    <name evidence="2" type="ORF">GBAR_LOCUS20747</name>
</gene>
<accession>A0AA35SXH5</accession>
<keyword evidence="1" id="KW-1133">Transmembrane helix</keyword>
<name>A0AA35SXH5_GEOBA</name>
<proteinExistence type="predicted"/>
<feature type="transmembrane region" description="Helical" evidence="1">
    <location>
        <begin position="68"/>
        <end position="91"/>
    </location>
</feature>
<keyword evidence="1" id="KW-0472">Membrane</keyword>
<reference evidence="2" key="1">
    <citation type="submission" date="2023-03" db="EMBL/GenBank/DDBJ databases">
        <authorList>
            <person name="Steffen K."/>
            <person name="Cardenas P."/>
        </authorList>
    </citation>
    <scope>NUCLEOTIDE SEQUENCE</scope>
</reference>
<keyword evidence="3" id="KW-1185">Reference proteome</keyword>
<evidence type="ECO:0000313" key="2">
    <source>
        <dbReference type="EMBL" id="CAI8037087.1"/>
    </source>
</evidence>
<organism evidence="2 3">
    <name type="scientific">Geodia barretti</name>
    <name type="common">Barrett's horny sponge</name>
    <dbReference type="NCBI Taxonomy" id="519541"/>
    <lineage>
        <taxon>Eukaryota</taxon>
        <taxon>Metazoa</taxon>
        <taxon>Porifera</taxon>
        <taxon>Demospongiae</taxon>
        <taxon>Heteroscleromorpha</taxon>
        <taxon>Tetractinellida</taxon>
        <taxon>Astrophorina</taxon>
        <taxon>Geodiidae</taxon>
        <taxon>Geodia</taxon>
    </lineage>
</organism>
<keyword evidence="1" id="KW-0812">Transmembrane</keyword>
<dbReference type="AlphaFoldDB" id="A0AA35SXH5"/>
<evidence type="ECO:0000256" key="1">
    <source>
        <dbReference type="SAM" id="Phobius"/>
    </source>
</evidence>
<comment type="caution">
    <text evidence="2">The sequence shown here is derived from an EMBL/GenBank/DDBJ whole genome shotgun (WGS) entry which is preliminary data.</text>
</comment>
<dbReference type="Proteomes" id="UP001174909">
    <property type="component" value="Unassembled WGS sequence"/>
</dbReference>
<sequence>MLTIISMLHHWKTKELYKAYIPYNKPKHNIILLELYIIKVTNILGQSCSGAPLVTITFLSLRIIVHSFLFTLTLLICLSWDSFLLICHYFFI</sequence>
<dbReference type="EMBL" id="CASHTH010002911">
    <property type="protein sequence ID" value="CAI8037087.1"/>
    <property type="molecule type" value="Genomic_DNA"/>
</dbReference>